<dbReference type="Proteomes" id="UP001497522">
    <property type="component" value="Unassembled WGS sequence"/>
</dbReference>
<proteinExistence type="predicted"/>
<gene>
    <name evidence="1" type="ORF">CSSPJE1EN2_LOCUS26919</name>
</gene>
<evidence type="ECO:0000313" key="2">
    <source>
        <dbReference type="Proteomes" id="UP001497522"/>
    </source>
</evidence>
<comment type="caution">
    <text evidence="1">The sequence shown here is derived from an EMBL/GenBank/DDBJ whole genome shotgun (WGS) entry which is preliminary data.</text>
</comment>
<name>A0ABP1A3N7_9BRYO</name>
<dbReference type="EMBL" id="CAXHBF010000608">
    <property type="protein sequence ID" value="CAK9856987.1"/>
    <property type="molecule type" value="Genomic_DNA"/>
</dbReference>
<reference evidence="1" key="1">
    <citation type="submission" date="2024-03" db="EMBL/GenBank/DDBJ databases">
        <authorList>
            <consortium name="ELIXIR-Norway"/>
            <consortium name="Elixir Norway"/>
        </authorList>
    </citation>
    <scope>NUCLEOTIDE SEQUENCE</scope>
</reference>
<protein>
    <submittedName>
        <fullName evidence="1">Uncharacterized protein</fullName>
    </submittedName>
</protein>
<sequence length="213" mass="23527">MTINDFINRWYVGDNILIRIDRNSEPNGLQHVNFFCLVNVVLKALQEETVEATAVIGLKIADDAGITGLDLGRHIGRKVQEMCVPQLDAGKEFFKGDVCAVVVENQKDFAVANMKVKCVQPLQKDDPRHPSLCIASISATQAAKVNVFEATGIFVFSDDPEGELVETVSVTTKSPGESLFVLFAPLKLLCHEGIISLELKMFNQDQHQKKVKT</sequence>
<evidence type="ECO:0000313" key="1">
    <source>
        <dbReference type="EMBL" id="CAK9856987.1"/>
    </source>
</evidence>
<organism evidence="1 2">
    <name type="scientific">Sphagnum jensenii</name>
    <dbReference type="NCBI Taxonomy" id="128206"/>
    <lineage>
        <taxon>Eukaryota</taxon>
        <taxon>Viridiplantae</taxon>
        <taxon>Streptophyta</taxon>
        <taxon>Embryophyta</taxon>
        <taxon>Bryophyta</taxon>
        <taxon>Sphagnophytina</taxon>
        <taxon>Sphagnopsida</taxon>
        <taxon>Sphagnales</taxon>
        <taxon>Sphagnaceae</taxon>
        <taxon>Sphagnum</taxon>
    </lineage>
</organism>
<keyword evidence="2" id="KW-1185">Reference proteome</keyword>
<accession>A0ABP1A3N7</accession>